<keyword evidence="5 7" id="KW-1133">Transmembrane helix</keyword>
<dbReference type="GO" id="GO:0140359">
    <property type="term" value="F:ABC-type transporter activity"/>
    <property type="evidence" value="ECO:0007669"/>
    <property type="project" value="InterPro"/>
</dbReference>
<feature type="transmembrane region" description="Helical" evidence="7">
    <location>
        <begin position="264"/>
        <end position="289"/>
    </location>
</feature>
<dbReference type="InterPro" id="IPR036640">
    <property type="entry name" value="ABC1_TM_sf"/>
</dbReference>
<accession>A0AA47B352</accession>
<dbReference type="EMBL" id="CP084389">
    <property type="protein sequence ID" value="UZX29278.1"/>
    <property type="molecule type" value="Genomic_DNA"/>
</dbReference>
<dbReference type="PROSITE" id="PS00211">
    <property type="entry name" value="ABC_TRANSPORTER_1"/>
    <property type="match status" value="1"/>
</dbReference>
<dbReference type="Proteomes" id="UP001164557">
    <property type="component" value="Chromosome"/>
</dbReference>
<keyword evidence="3" id="KW-0547">Nucleotide-binding</keyword>
<dbReference type="GO" id="GO:0005886">
    <property type="term" value="C:plasma membrane"/>
    <property type="evidence" value="ECO:0007669"/>
    <property type="project" value="UniProtKB-SubCell"/>
</dbReference>
<evidence type="ECO:0000256" key="3">
    <source>
        <dbReference type="ARBA" id="ARBA00022741"/>
    </source>
</evidence>
<dbReference type="SUPFAM" id="SSF52540">
    <property type="entry name" value="P-loop containing nucleoside triphosphate hydrolases"/>
    <property type="match status" value="1"/>
</dbReference>
<dbReference type="GO" id="GO:0005524">
    <property type="term" value="F:ATP binding"/>
    <property type="evidence" value="ECO:0007669"/>
    <property type="project" value="UniProtKB-KW"/>
</dbReference>
<dbReference type="PANTHER" id="PTHR24221:SF654">
    <property type="entry name" value="ATP-BINDING CASSETTE SUB-FAMILY B MEMBER 6"/>
    <property type="match status" value="1"/>
</dbReference>
<dbReference type="CDD" id="cd03228">
    <property type="entry name" value="ABCC_MRP_Like"/>
    <property type="match status" value="1"/>
</dbReference>
<evidence type="ECO:0000259" key="8">
    <source>
        <dbReference type="PROSITE" id="PS50893"/>
    </source>
</evidence>
<dbReference type="SUPFAM" id="SSF90123">
    <property type="entry name" value="ABC transporter transmembrane region"/>
    <property type="match status" value="1"/>
</dbReference>
<keyword evidence="11" id="KW-1185">Reference proteome</keyword>
<feature type="transmembrane region" description="Helical" evidence="7">
    <location>
        <begin position="237"/>
        <end position="258"/>
    </location>
</feature>
<dbReference type="GO" id="GO:0034040">
    <property type="term" value="F:ATPase-coupled lipid transmembrane transporter activity"/>
    <property type="evidence" value="ECO:0007669"/>
    <property type="project" value="TreeGrafter"/>
</dbReference>
<feature type="transmembrane region" description="Helical" evidence="7">
    <location>
        <begin position="53"/>
        <end position="72"/>
    </location>
</feature>
<dbReference type="InterPro" id="IPR027417">
    <property type="entry name" value="P-loop_NTPase"/>
</dbReference>
<dbReference type="AlphaFoldDB" id="A0AA47B352"/>
<evidence type="ECO:0000256" key="7">
    <source>
        <dbReference type="SAM" id="Phobius"/>
    </source>
</evidence>
<keyword evidence="2 7" id="KW-0812">Transmembrane</keyword>
<evidence type="ECO:0000256" key="2">
    <source>
        <dbReference type="ARBA" id="ARBA00022692"/>
    </source>
</evidence>
<organism evidence="10 11">
    <name type="scientific">Lactobacillus helsingborgensis</name>
    <dbReference type="NCBI Taxonomy" id="1218494"/>
    <lineage>
        <taxon>Bacteria</taxon>
        <taxon>Bacillati</taxon>
        <taxon>Bacillota</taxon>
        <taxon>Bacilli</taxon>
        <taxon>Lactobacillales</taxon>
        <taxon>Lactobacillaceae</taxon>
        <taxon>Lactobacillus</taxon>
    </lineage>
</organism>
<sequence>MAWKYIRKIITRIGIVKVALFSAFLFAGYVVYFAQPYLITKLFEPKLNRDLQILLVCALALSLMMVPIINSCNNSFIQAVRKYSKQILWESVVNKPFRYYSDKPVGMVQSYIKDVSFACRELEQTSLAVVVQMTVMLIMYSVTLSLQNLVVGMSYLFFFLGYMMVSVWMAKRNRSNVAASLKSASKVNEYIIDYYRNVETILASDSKNFEEHNMADILNEEQKSFTNVQKITNIASLFQQFLIVVLSCIIVILGQVLAGTKENFSLSLVLVLLYSIVNLSGFGTQYLAIEELLNRIRAGLTELEYGKETPAPNLPFKLNGTKNAISLKSISYAYQNNQQVFHNLELVFPKNKLTALVGPNGSGKSTLLKILTGFYQPQSGQIILPFVSQPTLLYLPQSAQLFNRSIIENICYPKQQVTTEQLFTLIKEINLDTLIKSAADLTVKTPGDFKNKISGGEKQKILFLRAIVSKPQILLLDEFTSNLDEKTIILVYQMIRKYLPLTTIISVVHRYDELKYYDEVVQLGQPHNFKNQF</sequence>
<dbReference type="Pfam" id="PF00664">
    <property type="entry name" value="ABC_membrane"/>
    <property type="match status" value="1"/>
</dbReference>
<proteinExistence type="predicted"/>
<evidence type="ECO:0000256" key="6">
    <source>
        <dbReference type="ARBA" id="ARBA00023136"/>
    </source>
</evidence>
<evidence type="ECO:0000256" key="4">
    <source>
        <dbReference type="ARBA" id="ARBA00022840"/>
    </source>
</evidence>
<dbReference type="Gene3D" id="1.20.1560.10">
    <property type="entry name" value="ABC transporter type 1, transmembrane domain"/>
    <property type="match status" value="1"/>
</dbReference>
<name>A0AA47B352_9LACO</name>
<dbReference type="Pfam" id="PF00005">
    <property type="entry name" value="ABC_tran"/>
    <property type="match status" value="1"/>
</dbReference>
<dbReference type="PROSITE" id="PS50893">
    <property type="entry name" value="ABC_TRANSPORTER_2"/>
    <property type="match status" value="1"/>
</dbReference>
<dbReference type="GO" id="GO:0016887">
    <property type="term" value="F:ATP hydrolysis activity"/>
    <property type="evidence" value="ECO:0007669"/>
    <property type="project" value="InterPro"/>
</dbReference>
<dbReference type="PROSITE" id="PS50929">
    <property type="entry name" value="ABC_TM1F"/>
    <property type="match status" value="1"/>
</dbReference>
<dbReference type="InterPro" id="IPR039421">
    <property type="entry name" value="Type_1_exporter"/>
</dbReference>
<dbReference type="InterPro" id="IPR003439">
    <property type="entry name" value="ABC_transporter-like_ATP-bd"/>
</dbReference>
<feature type="domain" description="ABC transmembrane type-1" evidence="9">
    <location>
        <begin position="19"/>
        <end position="281"/>
    </location>
</feature>
<evidence type="ECO:0000259" key="9">
    <source>
        <dbReference type="PROSITE" id="PS50929"/>
    </source>
</evidence>
<protein>
    <submittedName>
        <fullName evidence="10">ATP-binding cassette domain-containing protein</fullName>
    </submittedName>
</protein>
<dbReference type="InterPro" id="IPR011527">
    <property type="entry name" value="ABC1_TM_dom"/>
</dbReference>
<evidence type="ECO:0000313" key="11">
    <source>
        <dbReference type="Proteomes" id="UP001164557"/>
    </source>
</evidence>
<feature type="transmembrane region" description="Helical" evidence="7">
    <location>
        <begin position="152"/>
        <end position="170"/>
    </location>
</feature>
<gene>
    <name evidence="10" type="ORF">LDX53_06785</name>
</gene>
<keyword evidence="6 7" id="KW-0472">Membrane</keyword>
<dbReference type="RefSeq" id="WP_046327496.1">
    <property type="nucleotide sequence ID" value="NZ_CP084389.1"/>
</dbReference>
<dbReference type="PANTHER" id="PTHR24221">
    <property type="entry name" value="ATP-BINDING CASSETTE SUB-FAMILY B"/>
    <property type="match status" value="1"/>
</dbReference>
<feature type="domain" description="ABC transporter" evidence="8">
    <location>
        <begin position="325"/>
        <end position="533"/>
    </location>
</feature>
<dbReference type="Gene3D" id="3.40.50.300">
    <property type="entry name" value="P-loop containing nucleotide triphosphate hydrolases"/>
    <property type="match status" value="1"/>
</dbReference>
<evidence type="ECO:0000313" key="10">
    <source>
        <dbReference type="EMBL" id="UZX29278.1"/>
    </source>
</evidence>
<evidence type="ECO:0000256" key="1">
    <source>
        <dbReference type="ARBA" id="ARBA00004651"/>
    </source>
</evidence>
<dbReference type="SMART" id="SM00382">
    <property type="entry name" value="AAA"/>
    <property type="match status" value="1"/>
</dbReference>
<dbReference type="InterPro" id="IPR003593">
    <property type="entry name" value="AAA+_ATPase"/>
</dbReference>
<reference evidence="10" key="1">
    <citation type="submission" date="2021-09" db="EMBL/GenBank/DDBJ databases">
        <title>Lactobacillus species from Apis mellifera, Switzerland.</title>
        <authorList>
            <person name="Pfister J."/>
            <person name="Brown A."/>
            <person name="Neumann P."/>
            <person name="Collaud A."/>
            <person name="Retschnig G."/>
            <person name="Perreten V."/>
        </authorList>
    </citation>
    <scope>NUCLEOTIDE SEQUENCE</scope>
    <source>
        <strain evidence="10">IBH002</strain>
    </source>
</reference>
<evidence type="ECO:0000256" key="5">
    <source>
        <dbReference type="ARBA" id="ARBA00022989"/>
    </source>
</evidence>
<feature type="transmembrane region" description="Helical" evidence="7">
    <location>
        <begin position="12"/>
        <end position="33"/>
    </location>
</feature>
<keyword evidence="4 10" id="KW-0067">ATP-binding</keyword>
<dbReference type="InterPro" id="IPR017871">
    <property type="entry name" value="ABC_transporter-like_CS"/>
</dbReference>
<comment type="subcellular location">
    <subcellularLocation>
        <location evidence="1">Cell membrane</location>
        <topology evidence="1">Multi-pass membrane protein</topology>
    </subcellularLocation>
</comment>